<dbReference type="AlphaFoldDB" id="A0A5R8Y4L0"/>
<gene>
    <name evidence="1" type="ORF">FDK22_03295</name>
</gene>
<evidence type="ECO:0000313" key="2">
    <source>
        <dbReference type="Proteomes" id="UP000308901"/>
    </source>
</evidence>
<keyword evidence="2" id="KW-1185">Reference proteome</keyword>
<organism evidence="1 2">
    <name type="scientific">Arcobacter arenosus</name>
    <dbReference type="NCBI Taxonomy" id="2576037"/>
    <lineage>
        <taxon>Bacteria</taxon>
        <taxon>Pseudomonadati</taxon>
        <taxon>Campylobacterota</taxon>
        <taxon>Epsilonproteobacteria</taxon>
        <taxon>Campylobacterales</taxon>
        <taxon>Arcobacteraceae</taxon>
        <taxon>Arcobacter</taxon>
    </lineage>
</organism>
<sequence length="65" mass="7292">MSASESSVRVAKHRVEKKLKNGDLPTLNNLKILKANNEDIRPYISKSKKILDSIVKKSISTVENN</sequence>
<accession>A0A5R8Y4L0</accession>
<evidence type="ECO:0000313" key="1">
    <source>
        <dbReference type="EMBL" id="TLP41059.1"/>
    </source>
</evidence>
<dbReference type="Proteomes" id="UP000308901">
    <property type="component" value="Unassembled WGS sequence"/>
</dbReference>
<name>A0A5R8Y4L0_9BACT</name>
<protein>
    <submittedName>
        <fullName evidence="1">Uncharacterized protein</fullName>
    </submittedName>
</protein>
<comment type="caution">
    <text evidence="1">The sequence shown here is derived from an EMBL/GenBank/DDBJ whole genome shotgun (WGS) entry which is preliminary data.</text>
</comment>
<proteinExistence type="predicted"/>
<reference evidence="1 2" key="1">
    <citation type="submission" date="2019-05" db="EMBL/GenBank/DDBJ databases">
        <title>Arcobacter sp. nov., isolated from sea sediment.</title>
        <authorList>
            <person name="Kim W."/>
        </authorList>
    </citation>
    <scope>NUCLEOTIDE SEQUENCE [LARGE SCALE GENOMIC DNA]</scope>
    <source>
        <strain evidence="1 2">CAU 1517</strain>
    </source>
</reference>
<dbReference type="EMBL" id="VANU01000001">
    <property type="protein sequence ID" value="TLP41059.1"/>
    <property type="molecule type" value="Genomic_DNA"/>
</dbReference>
<dbReference type="RefSeq" id="WP_138151461.1">
    <property type="nucleotide sequence ID" value="NZ_VANU01000001.1"/>
</dbReference>